<sequence length="374" mass="41714">MSIGCIARSEDREEGKEVMAEYCGELYEAKILKIDDNDAEIEKFIAQCLKTMTTSKNSNSSQGDNVGVHSTDEQQITSTKRRSETPTTGAKRGKAQINEEPPAAKREFLARFNRTGILQPISLSQSEQPIIRSQPEQPGFVNQQSITAPLSSVYGDAIALVDNLNVQERQEIQLLIQPEESYTEMLYEDPSNSYDWTTTCSSCSKLQEQVSWLKAENLKLTDKVSKYKAMATSSTGSLNETRPSAASYCRPKAGVVSEEDAQKYKMICLGGSVYIHADELNRLDLKRPGNAIRQLIGFVFPESERLNRKWPSKKRVEEGATDIFDSNVVKTIVAWVFAEQTGSRLTYAKIWNAGERKISSAQTKAKKKALLATN</sequence>
<reference evidence="3" key="1">
    <citation type="submission" date="2025-08" db="UniProtKB">
        <authorList>
            <consortium name="RefSeq"/>
        </authorList>
    </citation>
    <scope>IDENTIFICATION</scope>
</reference>
<accession>A0ABM1E2J6</accession>
<evidence type="ECO:0000313" key="2">
    <source>
        <dbReference type="Proteomes" id="UP000695022"/>
    </source>
</evidence>
<organism evidence="2 3">
    <name type="scientific">Priapulus caudatus</name>
    <name type="common">Priapulid worm</name>
    <dbReference type="NCBI Taxonomy" id="37621"/>
    <lineage>
        <taxon>Eukaryota</taxon>
        <taxon>Metazoa</taxon>
        <taxon>Ecdysozoa</taxon>
        <taxon>Scalidophora</taxon>
        <taxon>Priapulida</taxon>
        <taxon>Priapulimorpha</taxon>
        <taxon>Priapulimorphida</taxon>
        <taxon>Priapulidae</taxon>
        <taxon>Priapulus</taxon>
    </lineage>
</organism>
<evidence type="ECO:0000313" key="3">
    <source>
        <dbReference type="RefSeq" id="XP_014666417.1"/>
    </source>
</evidence>
<proteinExistence type="predicted"/>
<name>A0ABM1E2J6_PRICU</name>
<protein>
    <submittedName>
        <fullName evidence="3">Uncharacterized protein LOC106808283</fullName>
    </submittedName>
</protein>
<dbReference type="GeneID" id="106808283"/>
<feature type="region of interest" description="Disordered" evidence="1">
    <location>
        <begin position="54"/>
        <end position="104"/>
    </location>
</feature>
<evidence type="ECO:0000256" key="1">
    <source>
        <dbReference type="SAM" id="MobiDB-lite"/>
    </source>
</evidence>
<dbReference type="Proteomes" id="UP000695022">
    <property type="component" value="Unplaced"/>
</dbReference>
<dbReference type="RefSeq" id="XP_014666417.1">
    <property type="nucleotide sequence ID" value="XM_014810931.1"/>
</dbReference>
<keyword evidence="2" id="KW-1185">Reference proteome</keyword>
<gene>
    <name evidence="3" type="primary">LOC106808283</name>
</gene>